<keyword evidence="12" id="KW-1185">Reference proteome</keyword>
<name>A0A409VF39_9AGAR</name>
<dbReference type="PANTHER" id="PTHR11177:SF392">
    <property type="entry name" value="HAP41P"/>
    <property type="match status" value="1"/>
</dbReference>
<dbReference type="GO" id="GO:0006032">
    <property type="term" value="P:chitin catabolic process"/>
    <property type="evidence" value="ECO:0007669"/>
    <property type="project" value="UniProtKB-KW"/>
</dbReference>
<proteinExistence type="inferred from homology"/>
<dbReference type="SUPFAM" id="SSF51445">
    <property type="entry name" value="(Trans)glycosidases"/>
    <property type="match status" value="1"/>
</dbReference>
<keyword evidence="5 7" id="KW-0326">Glycosidase</keyword>
<dbReference type="Pfam" id="PF00704">
    <property type="entry name" value="Glyco_hydro_18"/>
    <property type="match status" value="1"/>
</dbReference>
<evidence type="ECO:0000256" key="6">
    <source>
        <dbReference type="ARBA" id="ARBA00023326"/>
    </source>
</evidence>
<reference evidence="11 12" key="1">
    <citation type="journal article" date="2018" name="Evol. Lett.">
        <title>Horizontal gene cluster transfer increased hallucinogenic mushroom diversity.</title>
        <authorList>
            <person name="Reynolds H.T."/>
            <person name="Vijayakumar V."/>
            <person name="Gluck-Thaler E."/>
            <person name="Korotkin H.B."/>
            <person name="Matheny P.B."/>
            <person name="Slot J.C."/>
        </authorList>
    </citation>
    <scope>NUCLEOTIDE SEQUENCE [LARGE SCALE GENOMIC DNA]</scope>
    <source>
        <strain evidence="11 12">SRW20</strain>
    </source>
</reference>
<dbReference type="Proteomes" id="UP000284706">
    <property type="component" value="Unassembled WGS sequence"/>
</dbReference>
<dbReference type="InterPro" id="IPR001579">
    <property type="entry name" value="Glyco_hydro_18_chit_AS"/>
</dbReference>
<organism evidence="11 12">
    <name type="scientific">Gymnopilus dilepis</name>
    <dbReference type="NCBI Taxonomy" id="231916"/>
    <lineage>
        <taxon>Eukaryota</taxon>
        <taxon>Fungi</taxon>
        <taxon>Dikarya</taxon>
        <taxon>Basidiomycota</taxon>
        <taxon>Agaricomycotina</taxon>
        <taxon>Agaricomycetes</taxon>
        <taxon>Agaricomycetidae</taxon>
        <taxon>Agaricales</taxon>
        <taxon>Agaricineae</taxon>
        <taxon>Hymenogastraceae</taxon>
        <taxon>Gymnopilus</taxon>
    </lineage>
</organism>
<gene>
    <name evidence="11" type="ORF">CVT26_002584</name>
</gene>
<keyword evidence="4" id="KW-0119">Carbohydrate metabolism</keyword>
<dbReference type="STRING" id="231916.A0A409VF39"/>
<evidence type="ECO:0000256" key="4">
    <source>
        <dbReference type="ARBA" id="ARBA00023277"/>
    </source>
</evidence>
<dbReference type="InterPro" id="IPR011583">
    <property type="entry name" value="Chitinase_II/V-like_cat"/>
</dbReference>
<keyword evidence="6" id="KW-0624">Polysaccharide degradation</keyword>
<dbReference type="InParanoid" id="A0A409VF39"/>
<keyword evidence="3" id="KW-0146">Chitin degradation</keyword>
<evidence type="ECO:0000259" key="10">
    <source>
        <dbReference type="PROSITE" id="PS51910"/>
    </source>
</evidence>
<dbReference type="SUPFAM" id="SSF54556">
    <property type="entry name" value="Chitinase insertion domain"/>
    <property type="match status" value="1"/>
</dbReference>
<dbReference type="GO" id="GO:0000272">
    <property type="term" value="P:polysaccharide catabolic process"/>
    <property type="evidence" value="ECO:0007669"/>
    <property type="project" value="UniProtKB-KW"/>
</dbReference>
<comment type="catalytic activity">
    <reaction evidence="1">
        <text>Random endo-hydrolysis of N-acetyl-beta-D-glucosaminide (1-&gt;4)-beta-linkages in chitin and chitodextrins.</text>
        <dbReference type="EC" id="3.2.1.14"/>
    </reaction>
</comment>
<dbReference type="InterPro" id="IPR017853">
    <property type="entry name" value="GH"/>
</dbReference>
<dbReference type="GO" id="GO:0008061">
    <property type="term" value="F:chitin binding"/>
    <property type="evidence" value="ECO:0007669"/>
    <property type="project" value="InterPro"/>
</dbReference>
<dbReference type="Gene3D" id="3.20.20.80">
    <property type="entry name" value="Glycosidases"/>
    <property type="match status" value="1"/>
</dbReference>
<dbReference type="InterPro" id="IPR050314">
    <property type="entry name" value="Glycosyl_Hydrlase_18"/>
</dbReference>
<dbReference type="OrthoDB" id="73875at2759"/>
<evidence type="ECO:0000256" key="3">
    <source>
        <dbReference type="ARBA" id="ARBA00023024"/>
    </source>
</evidence>
<dbReference type="EMBL" id="NHYE01005661">
    <property type="protein sequence ID" value="PPQ64866.1"/>
    <property type="molecule type" value="Genomic_DNA"/>
</dbReference>
<dbReference type="Gene3D" id="3.10.50.10">
    <property type="match status" value="1"/>
</dbReference>
<evidence type="ECO:0000256" key="7">
    <source>
        <dbReference type="RuleBase" id="RU000489"/>
    </source>
</evidence>
<dbReference type="GO" id="GO:0008843">
    <property type="term" value="F:endochitinase activity"/>
    <property type="evidence" value="ECO:0007669"/>
    <property type="project" value="UniProtKB-EC"/>
</dbReference>
<dbReference type="PANTHER" id="PTHR11177">
    <property type="entry name" value="CHITINASE"/>
    <property type="match status" value="1"/>
</dbReference>
<sequence>MRAVLVSLAFALLCRGSPGLATDAAGSDHSSPSVAAAWFAGFHANLGFPPSKVSWSKYTHLTYSFAETSPNVRSLNLSGSDPAALPQFVSEAHKNGVKALVSIGGWTGSRFYSSDVGSATNRTAFVETVLDFAEKYDLDGLDFDWETPGAQGIGCNVVNSQDTAHLLSFLQELRQHPKGSKLILTAAVGLTPFLGPDSNSISNVTDFAAVLDWVAIMDYDVWGPWSSTVGPNAPLDDTCAAPENQVGSAVRAVEAWTKAGMPAHQIVLGVAAYGHSFTVPSTEAFVSGSKTELVAYPPFNASDPPVGDAWDDPAGLDECGNFQEPGGDVDFWGLVQEGYLNTDGTPKEGIAYRFDSCSQTPYAYNLTSQIMVSFDNAQSFAAKGKFIVDKKLRGFAMWEAGGDYKDILLDSIRASAHLS</sequence>
<protein>
    <recommendedName>
        <fullName evidence="10">GH18 domain-containing protein</fullName>
    </recommendedName>
</protein>
<feature type="signal peptide" evidence="9">
    <location>
        <begin position="1"/>
        <end position="16"/>
    </location>
</feature>
<accession>A0A409VF39</accession>
<comment type="caution">
    <text evidence="11">The sequence shown here is derived from an EMBL/GenBank/DDBJ whole genome shotgun (WGS) entry which is preliminary data.</text>
</comment>
<dbReference type="SMART" id="SM00636">
    <property type="entry name" value="Glyco_18"/>
    <property type="match status" value="1"/>
</dbReference>
<evidence type="ECO:0000313" key="12">
    <source>
        <dbReference type="Proteomes" id="UP000284706"/>
    </source>
</evidence>
<evidence type="ECO:0000256" key="5">
    <source>
        <dbReference type="ARBA" id="ARBA00023295"/>
    </source>
</evidence>
<keyword evidence="9" id="KW-0732">Signal</keyword>
<evidence type="ECO:0000256" key="8">
    <source>
        <dbReference type="RuleBase" id="RU004453"/>
    </source>
</evidence>
<evidence type="ECO:0000256" key="9">
    <source>
        <dbReference type="SAM" id="SignalP"/>
    </source>
</evidence>
<evidence type="ECO:0000256" key="1">
    <source>
        <dbReference type="ARBA" id="ARBA00000822"/>
    </source>
</evidence>
<evidence type="ECO:0000256" key="2">
    <source>
        <dbReference type="ARBA" id="ARBA00022801"/>
    </source>
</evidence>
<comment type="similarity">
    <text evidence="8">Belongs to the glycosyl hydrolase 18 family.</text>
</comment>
<dbReference type="PROSITE" id="PS51910">
    <property type="entry name" value="GH18_2"/>
    <property type="match status" value="1"/>
</dbReference>
<evidence type="ECO:0000313" key="11">
    <source>
        <dbReference type="EMBL" id="PPQ64866.1"/>
    </source>
</evidence>
<dbReference type="InterPro" id="IPR029070">
    <property type="entry name" value="Chitinase_insertion_sf"/>
</dbReference>
<dbReference type="PROSITE" id="PS01095">
    <property type="entry name" value="GH18_1"/>
    <property type="match status" value="1"/>
</dbReference>
<dbReference type="InterPro" id="IPR001223">
    <property type="entry name" value="Glyco_hydro18_cat"/>
</dbReference>
<keyword evidence="2 7" id="KW-0378">Hydrolase</keyword>
<dbReference type="GO" id="GO:0005576">
    <property type="term" value="C:extracellular region"/>
    <property type="evidence" value="ECO:0007669"/>
    <property type="project" value="TreeGrafter"/>
</dbReference>
<feature type="chain" id="PRO_5019355824" description="GH18 domain-containing protein" evidence="9">
    <location>
        <begin position="17"/>
        <end position="419"/>
    </location>
</feature>
<dbReference type="AlphaFoldDB" id="A0A409VF39"/>
<feature type="domain" description="GH18" evidence="10">
    <location>
        <begin position="32"/>
        <end position="419"/>
    </location>
</feature>